<keyword evidence="6" id="KW-0067">ATP-binding</keyword>
<protein>
    <submittedName>
        <fullName evidence="10">ABC transporter related</fullName>
    </submittedName>
</protein>
<dbReference type="PROSITE" id="PS50893">
    <property type="entry name" value="ABC_TRANSPORTER_2"/>
    <property type="match status" value="1"/>
</dbReference>
<keyword evidence="5" id="KW-0547">Nucleotide-binding</keyword>
<reference evidence="10" key="1">
    <citation type="submission" date="2008-03" db="EMBL/GenBank/DDBJ databases">
        <title>Complete sequence of Thermoproteus neutrophilus V24Sta.</title>
        <authorList>
            <consortium name="US DOE Joint Genome Institute"/>
            <person name="Copeland A."/>
            <person name="Lucas S."/>
            <person name="Lapidus A."/>
            <person name="Glavina del Rio T."/>
            <person name="Dalin E."/>
            <person name="Tice H."/>
            <person name="Bruce D."/>
            <person name="Goodwin L."/>
            <person name="Pitluck S."/>
            <person name="Sims D."/>
            <person name="Brettin T."/>
            <person name="Detter J.C."/>
            <person name="Han C."/>
            <person name="Kuske C.R."/>
            <person name="Schmutz J."/>
            <person name="Larimer F."/>
            <person name="Land M."/>
            <person name="Hauser L."/>
            <person name="Kyrpides N."/>
            <person name="Mikhailova N."/>
            <person name="Biddle J.F."/>
            <person name="Zhang Z."/>
            <person name="Fitz-Gibbon S.T."/>
            <person name="Lowe T.M."/>
            <person name="Saltikov C."/>
            <person name="House C.H."/>
            <person name="Richardson P."/>
        </authorList>
    </citation>
    <scope>NUCLEOTIDE SEQUENCE [LARGE SCALE GENOMIC DNA]</scope>
    <source>
        <strain evidence="10">V24Sta</strain>
    </source>
</reference>
<dbReference type="InterPro" id="IPR003439">
    <property type="entry name" value="ABC_transporter-like_ATP-bd"/>
</dbReference>
<evidence type="ECO:0000313" key="11">
    <source>
        <dbReference type="Proteomes" id="UP000001694"/>
    </source>
</evidence>
<dbReference type="InterPro" id="IPR003593">
    <property type="entry name" value="AAA+_ATPase"/>
</dbReference>
<keyword evidence="4" id="KW-1003">Cell membrane</keyword>
<evidence type="ECO:0000256" key="4">
    <source>
        <dbReference type="ARBA" id="ARBA00022475"/>
    </source>
</evidence>
<keyword evidence="7" id="KW-0029">Amino-acid transport</keyword>
<evidence type="ECO:0000256" key="7">
    <source>
        <dbReference type="ARBA" id="ARBA00022970"/>
    </source>
</evidence>
<dbReference type="SMART" id="SM00382">
    <property type="entry name" value="AAA"/>
    <property type="match status" value="1"/>
</dbReference>
<dbReference type="SUPFAM" id="SSF52540">
    <property type="entry name" value="P-loop containing nucleoside triphosphate hydrolases"/>
    <property type="match status" value="1"/>
</dbReference>
<dbReference type="Proteomes" id="UP000001694">
    <property type="component" value="Chromosome"/>
</dbReference>
<dbReference type="GO" id="GO:0005524">
    <property type="term" value="F:ATP binding"/>
    <property type="evidence" value="ECO:0007669"/>
    <property type="project" value="UniProtKB-KW"/>
</dbReference>
<dbReference type="PROSITE" id="PS00211">
    <property type="entry name" value="ABC_TRANSPORTER_1"/>
    <property type="match status" value="1"/>
</dbReference>
<evidence type="ECO:0000256" key="2">
    <source>
        <dbReference type="ARBA" id="ARBA00005417"/>
    </source>
</evidence>
<dbReference type="GO" id="GO:0005886">
    <property type="term" value="C:plasma membrane"/>
    <property type="evidence" value="ECO:0007669"/>
    <property type="project" value="UniProtKB-SubCell"/>
</dbReference>
<dbReference type="InterPro" id="IPR050086">
    <property type="entry name" value="MetN_ABC_transporter-like"/>
</dbReference>
<comment type="similarity">
    <text evidence="2">Belongs to the ABC transporter superfamily.</text>
</comment>
<sequence length="249" mass="27821">MVVWAVATIVSVENLYVAYGSQDVVKGVSLRVSQGEKIVIMGPSGSGKSTFLRSLIWLVKPREGRVVIDGLEVGPGTLREVRMRVGFVFQHYNLFPHLKVIQNIALPLVKIHNVPPQEALVRAREALRLVGLEDKADAYPLQLSGGQQQRVAIARALAKNPRVLMLDEPTSALDPELVEEVLQVLEDIARRGTTMLIVTHEVDFALDVADRVVFFEGGKIVEEGPVDILYNPKTERFRQFLKRLHKRMA</sequence>
<keyword evidence="11" id="KW-1185">Reference proteome</keyword>
<evidence type="ECO:0000256" key="3">
    <source>
        <dbReference type="ARBA" id="ARBA00022448"/>
    </source>
</evidence>
<dbReference type="Pfam" id="PF00005">
    <property type="entry name" value="ABC_tran"/>
    <property type="match status" value="1"/>
</dbReference>
<dbReference type="PANTHER" id="PTHR43166:SF9">
    <property type="entry name" value="GLUTAMATE_ASPARTATE IMPORT ATP-BINDING PROTEIN GLTL"/>
    <property type="match status" value="1"/>
</dbReference>
<dbReference type="EMBL" id="CP001014">
    <property type="protein sequence ID" value="ACB40224.1"/>
    <property type="molecule type" value="Genomic_DNA"/>
</dbReference>
<keyword evidence="8" id="KW-0472">Membrane</keyword>
<organism evidence="10 11">
    <name type="scientific">Pyrobaculum neutrophilum (strain DSM 2338 / JCM 9278 / NBRC 100436 / V24Sta)</name>
    <name type="common">Thermoproteus neutrophilus</name>
    <dbReference type="NCBI Taxonomy" id="444157"/>
    <lineage>
        <taxon>Archaea</taxon>
        <taxon>Thermoproteota</taxon>
        <taxon>Thermoprotei</taxon>
        <taxon>Thermoproteales</taxon>
        <taxon>Thermoproteaceae</taxon>
        <taxon>Pyrobaculum</taxon>
    </lineage>
</organism>
<dbReference type="STRING" id="444157.Tneu_1297"/>
<dbReference type="PANTHER" id="PTHR43166">
    <property type="entry name" value="AMINO ACID IMPORT ATP-BINDING PROTEIN"/>
    <property type="match status" value="1"/>
</dbReference>
<accession>B1Y8Z5</accession>
<dbReference type="GO" id="GO:0016887">
    <property type="term" value="F:ATP hydrolysis activity"/>
    <property type="evidence" value="ECO:0007669"/>
    <property type="project" value="InterPro"/>
</dbReference>
<keyword evidence="3" id="KW-0813">Transport</keyword>
<evidence type="ECO:0000256" key="6">
    <source>
        <dbReference type="ARBA" id="ARBA00022840"/>
    </source>
</evidence>
<evidence type="ECO:0000256" key="1">
    <source>
        <dbReference type="ARBA" id="ARBA00004202"/>
    </source>
</evidence>
<evidence type="ECO:0000256" key="5">
    <source>
        <dbReference type="ARBA" id="ARBA00022741"/>
    </source>
</evidence>
<dbReference type="AlphaFoldDB" id="B1Y8Z5"/>
<dbReference type="GO" id="GO:0015424">
    <property type="term" value="F:ABC-type amino acid transporter activity"/>
    <property type="evidence" value="ECO:0007669"/>
    <property type="project" value="InterPro"/>
</dbReference>
<evidence type="ECO:0000256" key="8">
    <source>
        <dbReference type="ARBA" id="ARBA00023136"/>
    </source>
</evidence>
<dbReference type="KEGG" id="tne:Tneu_1297"/>
<dbReference type="PIRSF" id="PIRSF039085">
    <property type="entry name" value="ABC_ATPase_HisP"/>
    <property type="match status" value="1"/>
</dbReference>
<dbReference type="InterPro" id="IPR030679">
    <property type="entry name" value="ABC_ATPase_HisP-typ"/>
</dbReference>
<proteinExistence type="inferred from homology"/>
<dbReference type="HOGENOM" id="CLU_000604_1_22_2"/>
<feature type="domain" description="ABC transporter" evidence="9">
    <location>
        <begin position="10"/>
        <end position="242"/>
    </location>
</feature>
<dbReference type="InterPro" id="IPR027417">
    <property type="entry name" value="P-loop_NTPase"/>
</dbReference>
<evidence type="ECO:0000313" key="10">
    <source>
        <dbReference type="EMBL" id="ACB40224.1"/>
    </source>
</evidence>
<dbReference type="eggNOG" id="arCOG00923">
    <property type="taxonomic scope" value="Archaea"/>
</dbReference>
<name>B1Y8Z5_PYRNV</name>
<evidence type="ECO:0000259" key="9">
    <source>
        <dbReference type="PROSITE" id="PS50893"/>
    </source>
</evidence>
<comment type="subcellular location">
    <subcellularLocation>
        <location evidence="1">Cell membrane</location>
        <topology evidence="1">Peripheral membrane protein</topology>
    </subcellularLocation>
</comment>
<dbReference type="InterPro" id="IPR017871">
    <property type="entry name" value="ABC_transporter-like_CS"/>
</dbReference>
<gene>
    <name evidence="10" type="ordered locus">Tneu_1297</name>
</gene>
<dbReference type="Gene3D" id="3.40.50.300">
    <property type="entry name" value="P-loop containing nucleotide triphosphate hydrolases"/>
    <property type="match status" value="1"/>
</dbReference>